<feature type="transmembrane region" description="Helical" evidence="6">
    <location>
        <begin position="46"/>
        <end position="68"/>
    </location>
</feature>
<dbReference type="CDD" id="cd17319">
    <property type="entry name" value="MFS_ExuT_GudP_like"/>
    <property type="match status" value="1"/>
</dbReference>
<gene>
    <name evidence="8" type="ORF">GL300_09085</name>
</gene>
<comment type="caution">
    <text evidence="8">The sequence shown here is derived from an EMBL/GenBank/DDBJ whole genome shotgun (WGS) entry which is preliminary data.</text>
</comment>
<feature type="transmembrane region" description="Helical" evidence="6">
    <location>
        <begin position="385"/>
        <end position="408"/>
    </location>
</feature>
<reference evidence="8 9" key="1">
    <citation type="submission" date="2019-11" db="EMBL/GenBank/DDBJ databases">
        <authorList>
            <person name="Dong K."/>
        </authorList>
    </citation>
    <scope>NUCLEOTIDE SEQUENCE [LARGE SCALE GENOMIC DNA]</scope>
    <source>
        <strain evidence="8 9">NBRC 112902</strain>
    </source>
</reference>
<keyword evidence="3 6" id="KW-0812">Transmembrane</keyword>
<keyword evidence="4 6" id="KW-1133">Transmembrane helix</keyword>
<feature type="transmembrane region" description="Helical" evidence="6">
    <location>
        <begin position="153"/>
        <end position="175"/>
    </location>
</feature>
<dbReference type="SUPFAM" id="SSF103473">
    <property type="entry name" value="MFS general substrate transporter"/>
    <property type="match status" value="1"/>
</dbReference>
<evidence type="ECO:0000313" key="8">
    <source>
        <dbReference type="EMBL" id="MTH59365.1"/>
    </source>
</evidence>
<comment type="subcellular location">
    <subcellularLocation>
        <location evidence="1">Cell membrane</location>
        <topology evidence="1">Multi-pass membrane protein</topology>
    </subcellularLocation>
</comment>
<evidence type="ECO:0000256" key="2">
    <source>
        <dbReference type="ARBA" id="ARBA00022475"/>
    </source>
</evidence>
<keyword evidence="5 6" id="KW-0472">Membrane</keyword>
<dbReference type="Pfam" id="PF07690">
    <property type="entry name" value="MFS_1"/>
    <property type="match status" value="1"/>
</dbReference>
<evidence type="ECO:0000256" key="3">
    <source>
        <dbReference type="ARBA" id="ARBA00022692"/>
    </source>
</evidence>
<evidence type="ECO:0000256" key="6">
    <source>
        <dbReference type="SAM" id="Phobius"/>
    </source>
</evidence>
<dbReference type="RefSeq" id="WP_155039312.1">
    <property type="nucleotide sequence ID" value="NZ_WMIG01000003.1"/>
</dbReference>
<dbReference type="Gene3D" id="1.20.1250.20">
    <property type="entry name" value="MFS general substrate transporter like domains"/>
    <property type="match status" value="2"/>
</dbReference>
<keyword evidence="9" id="KW-1185">Reference proteome</keyword>
<evidence type="ECO:0000256" key="5">
    <source>
        <dbReference type="ARBA" id="ARBA00023136"/>
    </source>
</evidence>
<dbReference type="NCBIfam" id="TIGR00893">
    <property type="entry name" value="2A0114"/>
    <property type="match status" value="1"/>
</dbReference>
<feature type="transmembrane region" description="Helical" evidence="6">
    <location>
        <begin position="348"/>
        <end position="373"/>
    </location>
</feature>
<dbReference type="InterPro" id="IPR000849">
    <property type="entry name" value="Sugar_P_transporter"/>
</dbReference>
<dbReference type="PIRSF" id="PIRSF002808">
    <property type="entry name" value="Hexose_phosphate_transp"/>
    <property type="match status" value="1"/>
</dbReference>
<dbReference type="AlphaFoldDB" id="A0A844HMF2"/>
<dbReference type="Proteomes" id="UP000449846">
    <property type="component" value="Unassembled WGS sequence"/>
</dbReference>
<dbReference type="InterPro" id="IPR036259">
    <property type="entry name" value="MFS_trans_sf"/>
</dbReference>
<dbReference type="PANTHER" id="PTHR11662:SF399">
    <property type="entry name" value="FI19708P1-RELATED"/>
    <property type="match status" value="1"/>
</dbReference>
<keyword evidence="2" id="KW-1003">Cell membrane</keyword>
<name>A0A844HMF2_9RHOB</name>
<protein>
    <submittedName>
        <fullName evidence="8">MFS transporter</fullName>
    </submittedName>
</protein>
<feature type="domain" description="Major facilitator superfamily (MFS) profile" evidence="7">
    <location>
        <begin position="21"/>
        <end position="441"/>
    </location>
</feature>
<dbReference type="InterPro" id="IPR050382">
    <property type="entry name" value="MFS_Na/Anion_cotransporter"/>
</dbReference>
<dbReference type="InterPro" id="IPR020846">
    <property type="entry name" value="MFS_dom"/>
</dbReference>
<sequence length="454" mass="48754">MSTHLGSAAAEARRTNARWGILAMLFIATTINYADRATMSMAGKDMSAALGLSSVQMGYIMSAFAWSYVLAQLPMGTMLDKHGSRKVYFWGLLLWSVFTMAQGLVGFLTGGAAVALLFGLRLAVGAAEAPCFPGNARLTSAWFPKQERGFASAIFNSSQYFATAAFAPLMGFIVHTFGWEAVFYIIGALGVVLAAVWGKFIFPPRLHPGVNQAELDYIREGGALVDLDYAASEAKPKTVDTMKCIKELLASRMLLGVYMFQFCINILTYFFLTWFPIYLVKERGMSILKAGFVASLPALCGFAGALLGGWLSDQMLKRGYSLTVARKTPIVIGMFLAMSMLACEYVDSNALVIFFMSLAFFGKGVGSLGWAIVSDTSPKEAGGISGSLFNTFGNSAGIVTPIVIGYLVQASGGSFNSALVFVGLSAAVALFMMLVFVGRIERVELKKSLVAQNA</sequence>
<dbReference type="GO" id="GO:0022857">
    <property type="term" value="F:transmembrane transporter activity"/>
    <property type="evidence" value="ECO:0007669"/>
    <property type="project" value="InterPro"/>
</dbReference>
<feature type="transmembrane region" description="Helical" evidence="6">
    <location>
        <begin position="17"/>
        <end position="34"/>
    </location>
</feature>
<dbReference type="InterPro" id="IPR011701">
    <property type="entry name" value="MFS"/>
</dbReference>
<dbReference type="OrthoDB" id="9794076at2"/>
<accession>A0A844HMF2</accession>
<dbReference type="PANTHER" id="PTHR11662">
    <property type="entry name" value="SOLUTE CARRIER FAMILY 17"/>
    <property type="match status" value="1"/>
</dbReference>
<evidence type="ECO:0000256" key="4">
    <source>
        <dbReference type="ARBA" id="ARBA00022989"/>
    </source>
</evidence>
<organism evidence="8 9">
    <name type="scientific">Paracoccus litorisediminis</name>
    <dbReference type="NCBI Taxonomy" id="2006130"/>
    <lineage>
        <taxon>Bacteria</taxon>
        <taxon>Pseudomonadati</taxon>
        <taxon>Pseudomonadota</taxon>
        <taxon>Alphaproteobacteria</taxon>
        <taxon>Rhodobacterales</taxon>
        <taxon>Paracoccaceae</taxon>
        <taxon>Paracoccus</taxon>
    </lineage>
</organism>
<feature type="transmembrane region" description="Helical" evidence="6">
    <location>
        <begin position="253"/>
        <end position="272"/>
    </location>
</feature>
<feature type="transmembrane region" description="Helical" evidence="6">
    <location>
        <begin position="324"/>
        <end position="342"/>
    </location>
</feature>
<evidence type="ECO:0000313" key="9">
    <source>
        <dbReference type="Proteomes" id="UP000449846"/>
    </source>
</evidence>
<feature type="transmembrane region" description="Helical" evidence="6">
    <location>
        <begin position="292"/>
        <end position="312"/>
    </location>
</feature>
<feature type="transmembrane region" description="Helical" evidence="6">
    <location>
        <begin position="181"/>
        <end position="202"/>
    </location>
</feature>
<dbReference type="GO" id="GO:0005886">
    <property type="term" value="C:plasma membrane"/>
    <property type="evidence" value="ECO:0007669"/>
    <property type="project" value="UniProtKB-SubCell"/>
</dbReference>
<feature type="transmembrane region" description="Helical" evidence="6">
    <location>
        <begin position="414"/>
        <end position="437"/>
    </location>
</feature>
<dbReference type="EMBL" id="WMIG01000003">
    <property type="protein sequence ID" value="MTH59365.1"/>
    <property type="molecule type" value="Genomic_DNA"/>
</dbReference>
<proteinExistence type="predicted"/>
<feature type="transmembrane region" description="Helical" evidence="6">
    <location>
        <begin position="88"/>
        <end position="118"/>
    </location>
</feature>
<dbReference type="PROSITE" id="PS50850">
    <property type="entry name" value="MFS"/>
    <property type="match status" value="1"/>
</dbReference>
<evidence type="ECO:0000259" key="7">
    <source>
        <dbReference type="PROSITE" id="PS50850"/>
    </source>
</evidence>
<evidence type="ECO:0000256" key="1">
    <source>
        <dbReference type="ARBA" id="ARBA00004651"/>
    </source>
</evidence>